<accession>A0ABW0GMI3</accession>
<dbReference type="Proteomes" id="UP001596122">
    <property type="component" value="Unassembled WGS sequence"/>
</dbReference>
<dbReference type="InterPro" id="IPR029787">
    <property type="entry name" value="Nucleotide_cyclase"/>
</dbReference>
<keyword evidence="3" id="KW-1185">Reference proteome</keyword>
<feature type="transmembrane region" description="Helical" evidence="1">
    <location>
        <begin position="94"/>
        <end position="112"/>
    </location>
</feature>
<dbReference type="InterPro" id="IPR043128">
    <property type="entry name" value="Rev_trsase/Diguanyl_cyclase"/>
</dbReference>
<gene>
    <name evidence="2" type="ORF">ACFPJ6_08775</name>
</gene>
<name>A0ABW0GMI3_9MICO</name>
<feature type="transmembrane region" description="Helical" evidence="1">
    <location>
        <begin position="21"/>
        <end position="39"/>
    </location>
</feature>
<evidence type="ECO:0000313" key="3">
    <source>
        <dbReference type="Proteomes" id="UP001596122"/>
    </source>
</evidence>
<protein>
    <submittedName>
        <fullName evidence="2">GGDEF domain-containing protein</fullName>
    </submittedName>
</protein>
<reference evidence="3" key="1">
    <citation type="journal article" date="2019" name="Int. J. Syst. Evol. Microbiol.">
        <title>The Global Catalogue of Microorganisms (GCM) 10K type strain sequencing project: providing services to taxonomists for standard genome sequencing and annotation.</title>
        <authorList>
            <consortium name="The Broad Institute Genomics Platform"/>
            <consortium name="The Broad Institute Genome Sequencing Center for Infectious Disease"/>
            <person name="Wu L."/>
            <person name="Ma J."/>
        </authorList>
    </citation>
    <scope>NUCLEOTIDE SEQUENCE [LARGE SCALE GENOMIC DNA]</scope>
    <source>
        <strain evidence="3">CCUG 43114</strain>
    </source>
</reference>
<evidence type="ECO:0000256" key="1">
    <source>
        <dbReference type="SAM" id="Phobius"/>
    </source>
</evidence>
<comment type="caution">
    <text evidence="2">The sequence shown here is derived from an EMBL/GenBank/DDBJ whole genome shotgun (WGS) entry which is preliminary data.</text>
</comment>
<keyword evidence="1" id="KW-0812">Transmembrane</keyword>
<dbReference type="EMBL" id="JBHSLD010000007">
    <property type="protein sequence ID" value="MFC5380882.1"/>
    <property type="molecule type" value="Genomic_DNA"/>
</dbReference>
<keyword evidence="1" id="KW-0472">Membrane</keyword>
<proteinExistence type="predicted"/>
<feature type="transmembrane region" description="Helical" evidence="1">
    <location>
        <begin position="51"/>
        <end position="82"/>
    </location>
</feature>
<keyword evidence="1" id="KW-1133">Transmembrane helix</keyword>
<dbReference type="Gene3D" id="3.30.70.270">
    <property type="match status" value="1"/>
</dbReference>
<evidence type="ECO:0000313" key="2">
    <source>
        <dbReference type="EMBL" id="MFC5380882.1"/>
    </source>
</evidence>
<dbReference type="RefSeq" id="WP_340267477.1">
    <property type="nucleotide sequence ID" value="NZ_JBBEOG010000002.1"/>
</dbReference>
<dbReference type="SUPFAM" id="SSF55073">
    <property type="entry name" value="Nucleotide cyclase"/>
    <property type="match status" value="1"/>
</dbReference>
<organism evidence="2 3">
    <name type="scientific">Aquipuribacter nitratireducens</name>
    <dbReference type="NCBI Taxonomy" id="650104"/>
    <lineage>
        <taxon>Bacteria</taxon>
        <taxon>Bacillati</taxon>
        <taxon>Actinomycetota</taxon>
        <taxon>Actinomycetes</taxon>
        <taxon>Micrococcales</taxon>
        <taxon>Intrasporangiaceae</taxon>
        <taxon>Aquipuribacter</taxon>
    </lineage>
</organism>
<sequence length="296" mass="30944">MRHQTAGSTEPRRRRPWGERQAFAAVALVTAAVVGALTVGDPAVPATATLVAVAVCAVVPVAADGLVGLLVGLLSAAALVVVRQWTGAWTPESFGRSLATTVLLLLLGWAVGRLGKRLRGSSRPEPSLAQAAAFGSMGLVTEVVAEARLEEEALRAQRHRRVLSVMLVRTSVVDGSADRADAAQRVAARHVEAALRRTDVPFALAPDLVGAILPETPAEGAWQVAGSLLERVADTTFTDRDERSRQRLGDHATVAVGIATLPDDGADARTLLAAALRSLGGDEQEPARAPHGESVR</sequence>